<evidence type="ECO:0000256" key="1">
    <source>
        <dbReference type="ARBA" id="ARBA00005446"/>
    </source>
</evidence>
<evidence type="ECO:0000313" key="10">
    <source>
        <dbReference type="EMBL" id="KAL0578108.1"/>
    </source>
</evidence>
<sequence length="402" mass="45404">MTPPLKWSDDAGKVAIQTAVARCIPQWPNGLRDYQRTYIPALMNGDNMLIITATGDGKSAFFCVPIAIHNEISSHPQLYPALPYKKFAMGVIVTPTKGLAESIVLELKNFCIEGFAYTHENLTEARINGVNLVEKICNGRSWQVICVDPEHLQQKEWRLIMKHDMFRRNLVYFCCEEVHLIRDWGLAFRPCFKFIGSIACSELPDHIPIVGLSATCPPGPSTDTICRSLGLTGNNFHVIRRSNERTNMHLILSPITRSRGVSKYHQIHPFIQSGRKVVIHVNTIPEAYDIYLFLFNRLPKTCDRLRRIRMYHSLCTDSYNKETLQLIDDDPYLQVLITTIGFANGINRLQIRDCISWRLPSTLDLLMQQLGRGGQSGGIICRGIALVSPDDIKKARAVVAGE</sequence>
<keyword evidence="4" id="KW-0238">DNA-binding</keyword>
<dbReference type="InterPro" id="IPR027417">
    <property type="entry name" value="P-loop_NTPase"/>
</dbReference>
<keyword evidence="5" id="KW-0413">Isomerase</keyword>
<keyword evidence="11" id="KW-1185">Reference proteome</keyword>
<evidence type="ECO:0000256" key="2">
    <source>
        <dbReference type="ARBA" id="ARBA00022741"/>
    </source>
</evidence>
<dbReference type="SMART" id="SM00487">
    <property type="entry name" value="DEXDc"/>
    <property type="match status" value="1"/>
</dbReference>
<dbReference type="EMBL" id="JBAHYK010000119">
    <property type="protein sequence ID" value="KAL0578108.1"/>
    <property type="molecule type" value="Genomic_DNA"/>
</dbReference>
<evidence type="ECO:0000256" key="6">
    <source>
        <dbReference type="ARBA" id="ARBA00034617"/>
    </source>
</evidence>
<dbReference type="Gene3D" id="3.40.50.300">
    <property type="entry name" value="P-loop containing nucleotide triphosphate hydrolases"/>
    <property type="match status" value="2"/>
</dbReference>
<organism evidence="10 11">
    <name type="scientific">Marasmius crinis-equi</name>
    <dbReference type="NCBI Taxonomy" id="585013"/>
    <lineage>
        <taxon>Eukaryota</taxon>
        <taxon>Fungi</taxon>
        <taxon>Dikarya</taxon>
        <taxon>Basidiomycota</taxon>
        <taxon>Agaricomycotina</taxon>
        <taxon>Agaricomycetes</taxon>
        <taxon>Agaricomycetidae</taxon>
        <taxon>Agaricales</taxon>
        <taxon>Marasmiineae</taxon>
        <taxon>Marasmiaceae</taxon>
        <taxon>Marasmius</taxon>
    </lineage>
</organism>
<dbReference type="SUPFAM" id="SSF52540">
    <property type="entry name" value="P-loop containing nucleoside triphosphate hydrolases"/>
    <property type="match status" value="1"/>
</dbReference>
<comment type="catalytic activity">
    <reaction evidence="6">
        <text>Couples ATP hydrolysis with the unwinding of duplex DNA by translocating in the 3'-5' direction.</text>
        <dbReference type="EC" id="5.6.2.4"/>
    </reaction>
</comment>
<proteinExistence type="inferred from homology"/>
<comment type="similarity">
    <text evidence="1">Belongs to the helicase family. RecQ subfamily.</text>
</comment>
<name>A0ABR3FRM2_9AGAR</name>
<dbReference type="Proteomes" id="UP001465976">
    <property type="component" value="Unassembled WGS sequence"/>
</dbReference>
<feature type="domain" description="Helicase C-terminal" evidence="9">
    <location>
        <begin position="263"/>
        <end position="402"/>
    </location>
</feature>
<gene>
    <name evidence="10" type="ORF">V5O48_003887</name>
</gene>
<dbReference type="InterPro" id="IPR011545">
    <property type="entry name" value="DEAD/DEAH_box_helicase_dom"/>
</dbReference>
<dbReference type="PANTHER" id="PTHR13710:SF105">
    <property type="entry name" value="ATP-DEPENDENT DNA HELICASE Q1"/>
    <property type="match status" value="1"/>
</dbReference>
<dbReference type="Pfam" id="PF00270">
    <property type="entry name" value="DEAD"/>
    <property type="match status" value="1"/>
</dbReference>
<accession>A0ABR3FRM2</accession>
<dbReference type="PANTHER" id="PTHR13710">
    <property type="entry name" value="DNA HELICASE RECQ FAMILY MEMBER"/>
    <property type="match status" value="1"/>
</dbReference>
<feature type="domain" description="Helicase ATP-binding" evidence="8">
    <location>
        <begin position="39"/>
        <end position="218"/>
    </location>
</feature>
<evidence type="ECO:0000313" key="11">
    <source>
        <dbReference type="Proteomes" id="UP001465976"/>
    </source>
</evidence>
<keyword evidence="2" id="KW-0547">Nucleotide-binding</keyword>
<comment type="caution">
    <text evidence="10">The sequence shown here is derived from an EMBL/GenBank/DDBJ whole genome shotgun (WGS) entry which is preliminary data.</text>
</comment>
<dbReference type="PROSITE" id="PS51194">
    <property type="entry name" value="HELICASE_CTER"/>
    <property type="match status" value="1"/>
</dbReference>
<dbReference type="InterPro" id="IPR014001">
    <property type="entry name" value="Helicase_ATP-bd"/>
</dbReference>
<evidence type="ECO:0000256" key="3">
    <source>
        <dbReference type="ARBA" id="ARBA00022840"/>
    </source>
</evidence>
<reference evidence="10 11" key="1">
    <citation type="submission" date="2024-02" db="EMBL/GenBank/DDBJ databases">
        <title>A draft genome for the cacao thread blight pathogen Marasmius crinis-equi.</title>
        <authorList>
            <person name="Cohen S.P."/>
            <person name="Baruah I.K."/>
            <person name="Amoako-Attah I."/>
            <person name="Bukari Y."/>
            <person name="Meinhardt L.W."/>
            <person name="Bailey B.A."/>
        </authorList>
    </citation>
    <scope>NUCLEOTIDE SEQUENCE [LARGE SCALE GENOMIC DNA]</scope>
    <source>
        <strain evidence="10 11">GH-76</strain>
    </source>
</reference>
<evidence type="ECO:0000256" key="4">
    <source>
        <dbReference type="ARBA" id="ARBA00023125"/>
    </source>
</evidence>
<evidence type="ECO:0000259" key="9">
    <source>
        <dbReference type="PROSITE" id="PS51194"/>
    </source>
</evidence>
<keyword evidence="3" id="KW-0067">ATP-binding</keyword>
<dbReference type="PROSITE" id="PS51192">
    <property type="entry name" value="HELICASE_ATP_BIND_1"/>
    <property type="match status" value="1"/>
</dbReference>
<evidence type="ECO:0000256" key="5">
    <source>
        <dbReference type="ARBA" id="ARBA00023235"/>
    </source>
</evidence>
<protein>
    <recommendedName>
        <fullName evidence="7">DNA 3'-5' helicase</fullName>
        <ecNumber evidence="7">5.6.2.4</ecNumber>
    </recommendedName>
</protein>
<dbReference type="InterPro" id="IPR001650">
    <property type="entry name" value="Helicase_C-like"/>
</dbReference>
<dbReference type="EC" id="5.6.2.4" evidence="7"/>
<evidence type="ECO:0000256" key="7">
    <source>
        <dbReference type="ARBA" id="ARBA00034808"/>
    </source>
</evidence>
<evidence type="ECO:0000259" key="8">
    <source>
        <dbReference type="PROSITE" id="PS51192"/>
    </source>
</evidence>